<dbReference type="Pfam" id="PF12831">
    <property type="entry name" value="FAD_oxidored"/>
    <property type="match status" value="1"/>
</dbReference>
<keyword evidence="3" id="KW-0560">Oxidoreductase</keyword>
<dbReference type="PANTHER" id="PTHR43498:SF1">
    <property type="entry name" value="COB--COM HETERODISULFIDE REDUCTASE IRON-SULFUR SUBUNIT A"/>
    <property type="match status" value="1"/>
</dbReference>
<reference evidence="6" key="2">
    <citation type="journal article" date="2021" name="PeerJ">
        <title>Extensive microbial diversity within the chicken gut microbiome revealed by metagenomics and culture.</title>
        <authorList>
            <person name="Gilroy R."/>
            <person name="Ravi A."/>
            <person name="Getino M."/>
            <person name="Pursley I."/>
            <person name="Horton D.L."/>
            <person name="Alikhan N.F."/>
            <person name="Baker D."/>
            <person name="Gharbi K."/>
            <person name="Hall N."/>
            <person name="Watson M."/>
            <person name="Adriaenssens E.M."/>
            <person name="Foster-Nyarko E."/>
            <person name="Jarju S."/>
            <person name="Secka A."/>
            <person name="Antonio M."/>
            <person name="Oren A."/>
            <person name="Chaudhuri R.R."/>
            <person name="La Ragione R."/>
            <person name="Hildebrand F."/>
            <person name="Pallen M.J."/>
        </authorList>
    </citation>
    <scope>NUCLEOTIDE SEQUENCE</scope>
    <source>
        <strain evidence="6">14700</strain>
    </source>
</reference>
<keyword evidence="5" id="KW-0411">Iron-sulfur</keyword>
<evidence type="ECO:0000313" key="6">
    <source>
        <dbReference type="EMBL" id="MBO8469380.1"/>
    </source>
</evidence>
<evidence type="ECO:0000256" key="2">
    <source>
        <dbReference type="ARBA" id="ARBA00022723"/>
    </source>
</evidence>
<proteinExistence type="predicted"/>
<dbReference type="EMBL" id="JADIMF010000098">
    <property type="protein sequence ID" value="MBO8469380.1"/>
    <property type="molecule type" value="Genomic_DNA"/>
</dbReference>
<dbReference type="GO" id="GO:0046872">
    <property type="term" value="F:metal ion binding"/>
    <property type="evidence" value="ECO:0007669"/>
    <property type="project" value="UniProtKB-KW"/>
</dbReference>
<keyword evidence="1" id="KW-0004">4Fe-4S</keyword>
<protein>
    <submittedName>
        <fullName evidence="6">FAD-dependent oxidoreductase</fullName>
    </submittedName>
</protein>
<organism evidence="6 7">
    <name type="scientific">Candidatus Ornithospirochaeta stercoravium</name>
    <dbReference type="NCBI Taxonomy" id="2840897"/>
    <lineage>
        <taxon>Bacteria</taxon>
        <taxon>Pseudomonadati</taxon>
        <taxon>Spirochaetota</taxon>
        <taxon>Spirochaetia</taxon>
        <taxon>Spirochaetales</taxon>
        <taxon>Spirochaetaceae</taxon>
        <taxon>Spirochaetaceae incertae sedis</taxon>
        <taxon>Candidatus Ornithospirochaeta</taxon>
    </lineage>
</organism>
<name>A0A9D9IBN5_9SPIO</name>
<dbReference type="Gene3D" id="3.50.50.60">
    <property type="entry name" value="FAD/NAD(P)-binding domain"/>
    <property type="match status" value="1"/>
</dbReference>
<dbReference type="PRINTS" id="PR00411">
    <property type="entry name" value="PNDRDTASEI"/>
</dbReference>
<dbReference type="Proteomes" id="UP000810292">
    <property type="component" value="Unassembled WGS sequence"/>
</dbReference>
<evidence type="ECO:0000256" key="3">
    <source>
        <dbReference type="ARBA" id="ARBA00023002"/>
    </source>
</evidence>
<dbReference type="AlphaFoldDB" id="A0A9D9IBN5"/>
<evidence type="ECO:0000256" key="4">
    <source>
        <dbReference type="ARBA" id="ARBA00023004"/>
    </source>
</evidence>
<evidence type="ECO:0000256" key="5">
    <source>
        <dbReference type="ARBA" id="ARBA00023014"/>
    </source>
</evidence>
<keyword evidence="2" id="KW-0479">Metal-binding</keyword>
<comment type="caution">
    <text evidence="6">The sequence shown here is derived from an EMBL/GenBank/DDBJ whole genome shotgun (WGS) entry which is preliminary data.</text>
</comment>
<sequence length="451" mass="48673">MNTELRYDVVVAGGGIAGTLAAVAASRHGAKVLIVEETGFLGGCLTTCGTGPMMTFHAGDKQVIKGLGDELIEHLKAKKLSPGHTVDSTGYTYTVTPFDAEGMKRELELMAIESGAELLYHAKIVSAEVKDGKAESITVTSMGEMIRIKADVFIDSTGDAILLKLAGVPVESGRKPDGVNQPMTMNFKLSGVDIPLIRKTMEEHVELFPFLAPHEKGLEKKALRLSFSGFQDIMKKGIESGELDIDRDIVLCFETNNLNEVIVNMTRIPRLNPLDPFDISKAETEGRRQVWEMYAFLKKHVPGFKDALLLTSGPRVGVRSSGRMVGVYSITAEDILNETMFSDGIACCGYPIDIHSDGAETKSTFLRWGGYYSIPYRCLINNTVQNVMAAGRDISCTFEAHASLRVSPCCTATGQAAGTAAALAVKDSISPLSVNTDVLRAILKEDGAVID</sequence>
<evidence type="ECO:0000313" key="7">
    <source>
        <dbReference type="Proteomes" id="UP000810292"/>
    </source>
</evidence>
<dbReference type="SUPFAM" id="SSF51905">
    <property type="entry name" value="FAD/NAD(P)-binding domain"/>
    <property type="match status" value="1"/>
</dbReference>
<gene>
    <name evidence="6" type="ORF">IAA72_06320</name>
</gene>
<dbReference type="InterPro" id="IPR036188">
    <property type="entry name" value="FAD/NAD-bd_sf"/>
</dbReference>
<dbReference type="GO" id="GO:0051539">
    <property type="term" value="F:4 iron, 4 sulfur cluster binding"/>
    <property type="evidence" value="ECO:0007669"/>
    <property type="project" value="UniProtKB-KW"/>
</dbReference>
<dbReference type="InterPro" id="IPR039650">
    <property type="entry name" value="HdrA-like"/>
</dbReference>
<dbReference type="PANTHER" id="PTHR43498">
    <property type="entry name" value="FERREDOXIN:COB-COM HETERODISULFIDE REDUCTASE SUBUNIT A"/>
    <property type="match status" value="1"/>
</dbReference>
<reference evidence="6" key="1">
    <citation type="submission" date="2020-10" db="EMBL/GenBank/DDBJ databases">
        <authorList>
            <person name="Gilroy R."/>
        </authorList>
    </citation>
    <scope>NUCLEOTIDE SEQUENCE</scope>
    <source>
        <strain evidence="6">14700</strain>
    </source>
</reference>
<keyword evidence="4" id="KW-0408">Iron</keyword>
<evidence type="ECO:0000256" key="1">
    <source>
        <dbReference type="ARBA" id="ARBA00022485"/>
    </source>
</evidence>
<accession>A0A9D9IBN5</accession>
<dbReference type="GO" id="GO:0016491">
    <property type="term" value="F:oxidoreductase activity"/>
    <property type="evidence" value="ECO:0007669"/>
    <property type="project" value="UniProtKB-KW"/>
</dbReference>